<evidence type="ECO:0000256" key="7">
    <source>
        <dbReference type="ARBA" id="ARBA00022840"/>
    </source>
</evidence>
<dbReference type="PROSITE" id="PS50893">
    <property type="entry name" value="ABC_TRANSPORTER_2"/>
    <property type="match status" value="1"/>
</dbReference>
<organism evidence="12">
    <name type="scientific">Arthroderma gypseum (strain ATCC MYA-4604 / CBS 118893)</name>
    <name type="common">Microsporum gypseum</name>
    <dbReference type="NCBI Taxonomy" id="535722"/>
    <lineage>
        <taxon>Eukaryota</taxon>
        <taxon>Fungi</taxon>
        <taxon>Dikarya</taxon>
        <taxon>Ascomycota</taxon>
        <taxon>Pezizomycotina</taxon>
        <taxon>Eurotiomycetes</taxon>
        <taxon>Eurotiomycetidae</taxon>
        <taxon>Onygenales</taxon>
        <taxon>Arthrodermataceae</taxon>
        <taxon>Nannizzia</taxon>
    </lineage>
</organism>
<evidence type="ECO:0000313" key="12">
    <source>
        <dbReference type="Proteomes" id="UP000002669"/>
    </source>
</evidence>
<evidence type="ECO:0000256" key="3">
    <source>
        <dbReference type="ARBA" id="ARBA00022448"/>
    </source>
</evidence>
<keyword evidence="12" id="KW-1185">Reference proteome</keyword>
<keyword evidence="6" id="KW-0547">Nucleotide-binding</keyword>
<reference evidence="12" key="1">
    <citation type="journal article" date="2012" name="MBio">
        <title>Comparative genome analysis of Trichophyton rubrum and related dermatophytes reveals candidate genes involved in infection.</title>
        <authorList>
            <person name="Martinez D.A."/>
            <person name="Oliver B.G."/>
            <person name="Graeser Y."/>
            <person name="Goldberg J.M."/>
            <person name="Li W."/>
            <person name="Martinez-Rossi N.M."/>
            <person name="Monod M."/>
            <person name="Shelest E."/>
            <person name="Barton R.C."/>
            <person name="Birch E."/>
            <person name="Brakhage A.A."/>
            <person name="Chen Z."/>
            <person name="Gurr S.J."/>
            <person name="Heiman D."/>
            <person name="Heitman J."/>
            <person name="Kosti I."/>
            <person name="Rossi A."/>
            <person name="Saif S."/>
            <person name="Samalova M."/>
            <person name="Saunders C.W."/>
            <person name="Shea T."/>
            <person name="Summerbell R.C."/>
            <person name="Xu J."/>
            <person name="Young S."/>
            <person name="Zeng Q."/>
            <person name="Birren B.W."/>
            <person name="Cuomo C.A."/>
            <person name="White T.C."/>
        </authorList>
    </citation>
    <scope>NUCLEOTIDE SEQUENCE [LARGE SCALE GENOMIC DNA]</scope>
    <source>
        <strain evidence="12">ATCC MYA-4604 / CBS 118893</strain>
    </source>
</reference>
<gene>
    <name evidence="11" type="ORF">MGYG_05787</name>
</gene>
<dbReference type="InParanoid" id="E4UXV6"/>
<dbReference type="FunCoup" id="E4UXV6">
    <property type="interactions" value="37"/>
</dbReference>
<comment type="subcellular location">
    <subcellularLocation>
        <location evidence="1">Cell membrane</location>
        <topology evidence="1">Multi-pass membrane protein</topology>
    </subcellularLocation>
</comment>
<dbReference type="GO" id="GO:0005886">
    <property type="term" value="C:plasma membrane"/>
    <property type="evidence" value="ECO:0007669"/>
    <property type="project" value="UniProtKB-SubCell"/>
</dbReference>
<dbReference type="VEuPathDB" id="FungiDB:MGYG_05787"/>
<evidence type="ECO:0000256" key="5">
    <source>
        <dbReference type="ARBA" id="ARBA00022692"/>
    </source>
</evidence>
<dbReference type="OMA" id="YPITMSG"/>
<feature type="domain" description="ABC transporter" evidence="10">
    <location>
        <begin position="1"/>
        <end position="215"/>
    </location>
</feature>
<dbReference type="EMBL" id="DS989825">
    <property type="protein sequence ID" value="EFR02788.1"/>
    <property type="molecule type" value="Genomic_DNA"/>
</dbReference>
<evidence type="ECO:0000256" key="1">
    <source>
        <dbReference type="ARBA" id="ARBA00004651"/>
    </source>
</evidence>
<keyword evidence="3" id="KW-0813">Transport</keyword>
<dbReference type="Gene3D" id="3.40.50.300">
    <property type="entry name" value="P-loop containing nucleotide triphosphate hydrolases"/>
    <property type="match status" value="1"/>
</dbReference>
<dbReference type="HOGENOM" id="CLU_000604_1_9_1"/>
<evidence type="ECO:0000256" key="4">
    <source>
        <dbReference type="ARBA" id="ARBA00022475"/>
    </source>
</evidence>
<comment type="similarity">
    <text evidence="2">Belongs to the ABC transporter superfamily. ABCB family. Multidrug resistance exporter (TC 3.A.1.201) subfamily.</text>
</comment>
<dbReference type="SUPFAM" id="SSF52540">
    <property type="entry name" value="P-loop containing nucleoside triphosphate hydrolases"/>
    <property type="match status" value="1"/>
</dbReference>
<dbReference type="InterPro" id="IPR003593">
    <property type="entry name" value="AAA+_ATPase"/>
</dbReference>
<dbReference type="FunFam" id="3.40.50.300:FF:000913">
    <property type="entry name" value="ABC multidrug transporter SitT"/>
    <property type="match status" value="1"/>
</dbReference>
<name>E4UXV6_ARTGP</name>
<dbReference type="PANTHER" id="PTHR24221">
    <property type="entry name" value="ATP-BINDING CASSETTE SUB-FAMILY B"/>
    <property type="match status" value="1"/>
</dbReference>
<dbReference type="GO" id="GO:0005524">
    <property type="term" value="F:ATP binding"/>
    <property type="evidence" value="ECO:0007669"/>
    <property type="project" value="UniProtKB-KW"/>
</dbReference>
<dbReference type="Pfam" id="PF00005">
    <property type="entry name" value="ABC_tran"/>
    <property type="match status" value="1"/>
</dbReference>
<dbReference type="OrthoDB" id="6500128at2759"/>
<dbReference type="InterPro" id="IPR017871">
    <property type="entry name" value="ABC_transporter-like_CS"/>
</dbReference>
<dbReference type="Proteomes" id="UP000002669">
    <property type="component" value="Unassembled WGS sequence"/>
</dbReference>
<dbReference type="AlphaFoldDB" id="E4UXV6"/>
<evidence type="ECO:0000259" key="10">
    <source>
        <dbReference type="PROSITE" id="PS50893"/>
    </source>
</evidence>
<dbReference type="PANTHER" id="PTHR24221:SF503">
    <property type="entry name" value="MITOCHONDRIAL POTASSIUM CHANNEL ATP-BINDING SUBUNIT"/>
    <property type="match status" value="1"/>
</dbReference>
<dbReference type="PROSITE" id="PS00211">
    <property type="entry name" value="ABC_TRANSPORTER_1"/>
    <property type="match status" value="1"/>
</dbReference>
<evidence type="ECO:0000256" key="6">
    <source>
        <dbReference type="ARBA" id="ARBA00022741"/>
    </source>
</evidence>
<sequence length="221" mass="23657">MKIEPGSFIALVGPSGCGKSTLLALLERFFDPTSGQILLDCQDISNLDVTSYRSSISLVGQEPTLYSGTIRENIVLGSADTASEEQIIKACKDANIYETIMSLPDGYDTELGSRGVMLSGGQRQRIAIARALLRNPRILLLDEATAALDSGSEALVQAALNTATRNRTTIAVAHRLSTIQGADVIYVLDGGRLVESGNHTELMKKGGLYKDLVEMQNLAVV</sequence>
<dbReference type="InterPro" id="IPR027417">
    <property type="entry name" value="P-loop_NTPase"/>
</dbReference>
<keyword evidence="5" id="KW-0812">Transmembrane</keyword>
<dbReference type="GeneID" id="10028478"/>
<proteinExistence type="inferred from homology"/>
<protein>
    <submittedName>
        <fullName evidence="11">Multidrug resistance protein 2</fullName>
    </submittedName>
</protein>
<keyword evidence="9" id="KW-0472">Membrane</keyword>
<accession>E4UXV6</accession>
<dbReference type="SMART" id="SM00382">
    <property type="entry name" value="AAA"/>
    <property type="match status" value="1"/>
</dbReference>
<dbReference type="STRING" id="535722.E4UXV6"/>
<dbReference type="GO" id="GO:0042626">
    <property type="term" value="F:ATPase-coupled transmembrane transporter activity"/>
    <property type="evidence" value="ECO:0007669"/>
    <property type="project" value="TreeGrafter"/>
</dbReference>
<evidence type="ECO:0000256" key="9">
    <source>
        <dbReference type="ARBA" id="ARBA00023136"/>
    </source>
</evidence>
<dbReference type="GO" id="GO:0016887">
    <property type="term" value="F:ATP hydrolysis activity"/>
    <property type="evidence" value="ECO:0007669"/>
    <property type="project" value="InterPro"/>
</dbReference>
<keyword evidence="7" id="KW-0067">ATP-binding</keyword>
<dbReference type="eggNOG" id="KOG0055">
    <property type="taxonomic scope" value="Eukaryota"/>
</dbReference>
<dbReference type="InterPro" id="IPR039421">
    <property type="entry name" value="Type_1_exporter"/>
</dbReference>
<dbReference type="InterPro" id="IPR003439">
    <property type="entry name" value="ABC_transporter-like_ATP-bd"/>
</dbReference>
<keyword evidence="4" id="KW-1003">Cell membrane</keyword>
<evidence type="ECO:0000313" key="11">
    <source>
        <dbReference type="EMBL" id="EFR02788.1"/>
    </source>
</evidence>
<evidence type="ECO:0000256" key="2">
    <source>
        <dbReference type="ARBA" id="ARBA00007577"/>
    </source>
</evidence>
<evidence type="ECO:0000256" key="8">
    <source>
        <dbReference type="ARBA" id="ARBA00022989"/>
    </source>
</evidence>
<keyword evidence="8" id="KW-1133">Transmembrane helix</keyword>
<dbReference type="RefSeq" id="XP_003173199.1">
    <property type="nucleotide sequence ID" value="XM_003173151.1"/>
</dbReference>